<evidence type="ECO:0000313" key="2">
    <source>
        <dbReference type="Proteomes" id="UP001362999"/>
    </source>
</evidence>
<name>A0AAV9ZP04_9AGAR</name>
<comment type="caution">
    <text evidence="1">The sequence shown here is derived from an EMBL/GenBank/DDBJ whole genome shotgun (WGS) entry which is preliminary data.</text>
</comment>
<accession>A0AAV9ZP04</accession>
<sequence>MVQLWKSQGSSLRYPSVAGTVCGSVLDDKRYGLWGMRELWVMASISLQTNLVGPKKYGLQQSMGYQRFWVKRALDLPPAYVSLSWKNEEAAKFDAHGNHVCPVASVVPSVVHQYLHRLRELTKNRPIQGLNFVNAAHLGLSGATGLFLLVEFYGKSSLYAGPEQAILCVGLVLSLILETVKVGADDVEFEVMAVIAY</sequence>
<gene>
    <name evidence="1" type="ORF">R3P38DRAFT_2805273</name>
</gene>
<dbReference type="EMBL" id="JAWWNJ010000128">
    <property type="protein sequence ID" value="KAK6987801.1"/>
    <property type="molecule type" value="Genomic_DNA"/>
</dbReference>
<keyword evidence="2" id="KW-1185">Reference proteome</keyword>
<protein>
    <submittedName>
        <fullName evidence="1">Uncharacterized protein</fullName>
    </submittedName>
</protein>
<reference evidence="1 2" key="1">
    <citation type="journal article" date="2024" name="J Genomics">
        <title>Draft genome sequencing and assembly of Favolaschia claudopus CIRM-BRFM 2984 isolated from oak limbs.</title>
        <authorList>
            <person name="Navarro D."/>
            <person name="Drula E."/>
            <person name="Chaduli D."/>
            <person name="Cazenave R."/>
            <person name="Ahrendt S."/>
            <person name="Wang J."/>
            <person name="Lipzen A."/>
            <person name="Daum C."/>
            <person name="Barry K."/>
            <person name="Grigoriev I.V."/>
            <person name="Favel A."/>
            <person name="Rosso M.N."/>
            <person name="Martin F."/>
        </authorList>
    </citation>
    <scope>NUCLEOTIDE SEQUENCE [LARGE SCALE GENOMIC DNA]</scope>
    <source>
        <strain evidence="1 2">CIRM-BRFM 2984</strain>
    </source>
</reference>
<dbReference type="AlphaFoldDB" id="A0AAV9ZP04"/>
<proteinExistence type="predicted"/>
<evidence type="ECO:0000313" key="1">
    <source>
        <dbReference type="EMBL" id="KAK6987801.1"/>
    </source>
</evidence>
<organism evidence="1 2">
    <name type="scientific">Favolaschia claudopus</name>
    <dbReference type="NCBI Taxonomy" id="2862362"/>
    <lineage>
        <taxon>Eukaryota</taxon>
        <taxon>Fungi</taxon>
        <taxon>Dikarya</taxon>
        <taxon>Basidiomycota</taxon>
        <taxon>Agaricomycotina</taxon>
        <taxon>Agaricomycetes</taxon>
        <taxon>Agaricomycetidae</taxon>
        <taxon>Agaricales</taxon>
        <taxon>Marasmiineae</taxon>
        <taxon>Mycenaceae</taxon>
        <taxon>Favolaschia</taxon>
    </lineage>
</organism>
<dbReference type="Proteomes" id="UP001362999">
    <property type="component" value="Unassembled WGS sequence"/>
</dbReference>